<evidence type="ECO:0000313" key="2">
    <source>
        <dbReference type="Proteomes" id="UP001500151"/>
    </source>
</evidence>
<keyword evidence="2" id="KW-1185">Reference proteome</keyword>
<gene>
    <name evidence="1" type="ORF">GCM10010307_66430</name>
</gene>
<reference evidence="1 2" key="1">
    <citation type="journal article" date="2019" name="Int. J. Syst. Evol. Microbiol.">
        <title>The Global Catalogue of Microorganisms (GCM) 10K type strain sequencing project: providing services to taxonomists for standard genome sequencing and annotation.</title>
        <authorList>
            <consortium name="The Broad Institute Genomics Platform"/>
            <consortium name="The Broad Institute Genome Sequencing Center for Infectious Disease"/>
            <person name="Wu L."/>
            <person name="Ma J."/>
        </authorList>
    </citation>
    <scope>NUCLEOTIDE SEQUENCE [LARGE SCALE GENOMIC DNA]</scope>
    <source>
        <strain evidence="1 2">JCM 4524</strain>
    </source>
</reference>
<accession>A0ABN3RJW5</accession>
<protein>
    <submittedName>
        <fullName evidence="1">Uncharacterized protein</fullName>
    </submittedName>
</protein>
<sequence length="153" mass="15947">MTHHQHIQTAAAAKAPRHRWVIALLAVLAALMVTVGQATPADAASTKRVCAPSGKCVTVKKSEYCYPAKEGCGRQMYREARPGEYCSPSVGCVTYEGKNYFYTGGPKPTEAQKTLARKCGASLGVSWLGALGFGGGPAGVTVLGVAVALWGCS</sequence>
<evidence type="ECO:0000313" key="1">
    <source>
        <dbReference type="EMBL" id="GAA2654370.1"/>
    </source>
</evidence>
<dbReference type="Proteomes" id="UP001500151">
    <property type="component" value="Unassembled WGS sequence"/>
</dbReference>
<proteinExistence type="predicted"/>
<comment type="caution">
    <text evidence="1">The sequence shown here is derived from an EMBL/GenBank/DDBJ whole genome shotgun (WGS) entry which is preliminary data.</text>
</comment>
<organism evidence="1 2">
    <name type="scientific">Streptomyces vastus</name>
    <dbReference type="NCBI Taxonomy" id="285451"/>
    <lineage>
        <taxon>Bacteria</taxon>
        <taxon>Bacillati</taxon>
        <taxon>Actinomycetota</taxon>
        <taxon>Actinomycetes</taxon>
        <taxon>Kitasatosporales</taxon>
        <taxon>Streptomycetaceae</taxon>
        <taxon>Streptomyces</taxon>
    </lineage>
</organism>
<name>A0ABN3RJW5_9ACTN</name>
<dbReference type="EMBL" id="BAAASJ010000104">
    <property type="protein sequence ID" value="GAA2654370.1"/>
    <property type="molecule type" value="Genomic_DNA"/>
</dbReference>